<dbReference type="GO" id="GO:0005774">
    <property type="term" value="C:vacuolar membrane"/>
    <property type="evidence" value="ECO:0007669"/>
    <property type="project" value="TreeGrafter"/>
</dbReference>
<dbReference type="InterPro" id="IPR005282">
    <property type="entry name" value="LC_transporter"/>
</dbReference>
<evidence type="ECO:0000256" key="1">
    <source>
        <dbReference type="ARBA" id="ARBA00004127"/>
    </source>
</evidence>
<evidence type="ECO:0000256" key="2">
    <source>
        <dbReference type="ARBA" id="ARBA00022448"/>
    </source>
</evidence>
<keyword evidence="6 8" id="KW-0472">Membrane</keyword>
<gene>
    <name evidence="9" type="ORF">Esi_0134_0005</name>
</gene>
<name>D7FJH4_ECTSI</name>
<evidence type="ECO:0000256" key="8">
    <source>
        <dbReference type="SAM" id="Phobius"/>
    </source>
</evidence>
<reference evidence="9 10" key="1">
    <citation type="journal article" date="2010" name="Nature">
        <title>The Ectocarpus genome and the independent evolution of multicellularity in brown algae.</title>
        <authorList>
            <person name="Cock J.M."/>
            <person name="Sterck L."/>
            <person name="Rouze P."/>
            <person name="Scornet D."/>
            <person name="Allen A.E."/>
            <person name="Amoutzias G."/>
            <person name="Anthouard V."/>
            <person name="Artiguenave F."/>
            <person name="Aury J.M."/>
            <person name="Badger J.H."/>
            <person name="Beszteri B."/>
            <person name="Billiau K."/>
            <person name="Bonnet E."/>
            <person name="Bothwell J.H."/>
            <person name="Bowler C."/>
            <person name="Boyen C."/>
            <person name="Brownlee C."/>
            <person name="Carrano C.J."/>
            <person name="Charrier B."/>
            <person name="Cho G.Y."/>
            <person name="Coelho S.M."/>
            <person name="Collen J."/>
            <person name="Corre E."/>
            <person name="Da Silva C."/>
            <person name="Delage L."/>
            <person name="Delaroque N."/>
            <person name="Dittami S.M."/>
            <person name="Doulbeau S."/>
            <person name="Elias M."/>
            <person name="Farnham G."/>
            <person name="Gachon C.M."/>
            <person name="Gschloessl B."/>
            <person name="Heesch S."/>
            <person name="Jabbari K."/>
            <person name="Jubin C."/>
            <person name="Kawai H."/>
            <person name="Kimura K."/>
            <person name="Kloareg B."/>
            <person name="Kupper F.C."/>
            <person name="Lang D."/>
            <person name="Le Bail A."/>
            <person name="Leblanc C."/>
            <person name="Lerouge P."/>
            <person name="Lohr M."/>
            <person name="Lopez P.J."/>
            <person name="Martens C."/>
            <person name="Maumus F."/>
            <person name="Michel G."/>
            <person name="Miranda-Saavedra D."/>
            <person name="Morales J."/>
            <person name="Moreau H."/>
            <person name="Motomura T."/>
            <person name="Nagasato C."/>
            <person name="Napoli C.A."/>
            <person name="Nelson D.R."/>
            <person name="Nyvall-Collen P."/>
            <person name="Peters A.F."/>
            <person name="Pommier C."/>
            <person name="Potin P."/>
            <person name="Poulain J."/>
            <person name="Quesneville H."/>
            <person name="Read B."/>
            <person name="Rensing S.A."/>
            <person name="Ritter A."/>
            <person name="Rousvoal S."/>
            <person name="Samanta M."/>
            <person name="Samson G."/>
            <person name="Schroeder D.C."/>
            <person name="Segurens B."/>
            <person name="Strittmatter M."/>
            <person name="Tonon T."/>
            <person name="Tregear J.W."/>
            <person name="Valentin K."/>
            <person name="von Dassow P."/>
            <person name="Yamagishi T."/>
            <person name="Van de Peer Y."/>
            <person name="Wincker P."/>
        </authorList>
    </citation>
    <scope>NUCLEOTIDE SEQUENCE [LARGE SCALE GENOMIC DNA]</scope>
    <source>
        <strain evidence="10">Ec32 / CCAP1310/4</strain>
    </source>
</reference>
<dbReference type="STRING" id="2880.D7FJH4"/>
<dbReference type="Gene3D" id="1.20.1280.290">
    <property type="match status" value="1"/>
</dbReference>
<feature type="transmembrane region" description="Helical" evidence="8">
    <location>
        <begin position="126"/>
        <end position="146"/>
    </location>
</feature>
<dbReference type="NCBIfam" id="TIGR00951">
    <property type="entry name" value="2A43"/>
    <property type="match status" value="1"/>
</dbReference>
<feature type="transmembrane region" description="Helical" evidence="8">
    <location>
        <begin position="94"/>
        <end position="114"/>
    </location>
</feature>
<evidence type="ECO:0000256" key="4">
    <source>
        <dbReference type="ARBA" id="ARBA00022737"/>
    </source>
</evidence>
<dbReference type="InterPro" id="IPR006603">
    <property type="entry name" value="PQ-loop_rpt"/>
</dbReference>
<evidence type="ECO:0000313" key="9">
    <source>
        <dbReference type="EMBL" id="CBJ29077.1"/>
    </source>
</evidence>
<dbReference type="EMBL" id="FN649760">
    <property type="protein sequence ID" value="CBJ29077.1"/>
    <property type="molecule type" value="Genomic_DNA"/>
</dbReference>
<dbReference type="AlphaFoldDB" id="D7FJH4"/>
<evidence type="ECO:0000313" key="10">
    <source>
        <dbReference type="Proteomes" id="UP000002630"/>
    </source>
</evidence>
<protein>
    <recommendedName>
        <fullName evidence="11">Cystinosin</fullName>
    </recommendedName>
</protein>
<evidence type="ECO:0000256" key="6">
    <source>
        <dbReference type="ARBA" id="ARBA00023136"/>
    </source>
</evidence>
<proteinExistence type="predicted"/>
<feature type="transmembrane region" description="Helical" evidence="8">
    <location>
        <begin position="231"/>
        <end position="252"/>
    </location>
</feature>
<organism evidence="9 10">
    <name type="scientific">Ectocarpus siliculosus</name>
    <name type="common">Brown alga</name>
    <name type="synonym">Conferva siliculosa</name>
    <dbReference type="NCBI Taxonomy" id="2880"/>
    <lineage>
        <taxon>Eukaryota</taxon>
        <taxon>Sar</taxon>
        <taxon>Stramenopiles</taxon>
        <taxon>Ochrophyta</taxon>
        <taxon>PX clade</taxon>
        <taxon>Phaeophyceae</taxon>
        <taxon>Ectocarpales</taxon>
        <taxon>Ectocarpaceae</taxon>
        <taxon>Ectocarpus</taxon>
    </lineage>
</organism>
<keyword evidence="4" id="KW-0677">Repeat</keyword>
<sequence length="307" mass="34172">MRTKSCIEFDSLPTGALTCCCPLCSWSVSFYPQVLLNYRRKTSVGLSFDFLLYNVLAFSCYSAFTCSLYWSKSVQRAYDKRHAGQPNKVQLNDAVFALHATFVSFFTLAQVVYYDWRDRKQRPSSAAVAVCGVILASSSAYALSVWAGRTTRGNGSDRGLLNWLDFLYFLSYVKVVTGIIKYVPQVILNIRRHSTAGWTIWNVILDLTGGLLSVVQLVLDCWNTGDWGGIAGYPVKFAIGFVSVFFDLIFLFQHYVLYPQPRAVIKVDGFLPSGTASAPLLREGAPGGGGEGWWIDEEDDGSSTREE</sequence>
<dbReference type="SMART" id="SM00679">
    <property type="entry name" value="CTNS"/>
    <property type="match status" value="2"/>
</dbReference>
<dbReference type="InParanoid" id="D7FJH4"/>
<keyword evidence="10" id="KW-1185">Reference proteome</keyword>
<evidence type="ECO:0000256" key="7">
    <source>
        <dbReference type="SAM" id="MobiDB-lite"/>
    </source>
</evidence>
<feature type="transmembrane region" description="Helical" evidence="8">
    <location>
        <begin position="50"/>
        <end position="70"/>
    </location>
</feature>
<dbReference type="Pfam" id="PF04193">
    <property type="entry name" value="PQ-loop"/>
    <property type="match status" value="2"/>
</dbReference>
<dbReference type="PANTHER" id="PTHR13131:SF5">
    <property type="entry name" value="CYSTINOSIN"/>
    <property type="match status" value="1"/>
</dbReference>
<feature type="region of interest" description="Disordered" evidence="7">
    <location>
        <begin position="281"/>
        <end position="307"/>
    </location>
</feature>
<dbReference type="PANTHER" id="PTHR13131">
    <property type="entry name" value="CYSTINOSIN"/>
    <property type="match status" value="1"/>
</dbReference>
<keyword evidence="2" id="KW-0813">Transport</keyword>
<dbReference type="GO" id="GO:0012505">
    <property type="term" value="C:endomembrane system"/>
    <property type="evidence" value="ECO:0007669"/>
    <property type="project" value="UniProtKB-SubCell"/>
</dbReference>
<dbReference type="Proteomes" id="UP000002630">
    <property type="component" value="Unassembled WGS sequence"/>
</dbReference>
<keyword evidence="3 8" id="KW-0812">Transmembrane</keyword>
<evidence type="ECO:0008006" key="11">
    <source>
        <dbReference type="Google" id="ProtNLM"/>
    </source>
</evidence>
<dbReference type="GO" id="GO:0015184">
    <property type="term" value="F:L-cystine transmembrane transporter activity"/>
    <property type="evidence" value="ECO:0007669"/>
    <property type="project" value="TreeGrafter"/>
</dbReference>
<feature type="transmembrane region" description="Helical" evidence="8">
    <location>
        <begin position="166"/>
        <end position="184"/>
    </location>
</feature>
<accession>D7FJH4</accession>
<comment type="subcellular location">
    <subcellularLocation>
        <location evidence="1">Endomembrane system</location>
        <topology evidence="1">Multi-pass membrane protein</topology>
    </subcellularLocation>
</comment>
<feature type="transmembrane region" description="Helical" evidence="8">
    <location>
        <begin position="196"/>
        <end position="219"/>
    </location>
</feature>
<dbReference type="eggNOG" id="KOG3145">
    <property type="taxonomic scope" value="Eukaryota"/>
</dbReference>
<dbReference type="OrthoDB" id="75720at2759"/>
<evidence type="ECO:0000256" key="5">
    <source>
        <dbReference type="ARBA" id="ARBA00022989"/>
    </source>
</evidence>
<keyword evidence="5 8" id="KW-1133">Transmembrane helix</keyword>
<evidence type="ECO:0000256" key="3">
    <source>
        <dbReference type="ARBA" id="ARBA00022692"/>
    </source>
</evidence>